<dbReference type="HAMAP" id="MF_00222">
    <property type="entry name" value="Shikimate_DH_AroE"/>
    <property type="match status" value="1"/>
</dbReference>
<evidence type="ECO:0000256" key="4">
    <source>
        <dbReference type="ARBA" id="ARBA00022857"/>
    </source>
</evidence>
<evidence type="ECO:0000256" key="5">
    <source>
        <dbReference type="ARBA" id="ARBA00023002"/>
    </source>
</evidence>
<dbReference type="InterPro" id="IPR046346">
    <property type="entry name" value="Aminoacid_DH-like_N_sf"/>
</dbReference>
<dbReference type="GO" id="GO:0009423">
    <property type="term" value="P:chorismate biosynthetic process"/>
    <property type="evidence" value="ECO:0007669"/>
    <property type="project" value="UniProtKB-UniRule"/>
</dbReference>
<dbReference type="InterPro" id="IPR022893">
    <property type="entry name" value="Shikimate_DH_fam"/>
</dbReference>
<evidence type="ECO:0000259" key="9">
    <source>
        <dbReference type="Pfam" id="PF01488"/>
    </source>
</evidence>
<feature type="active site" description="Proton acceptor" evidence="8">
    <location>
        <position position="68"/>
    </location>
</feature>
<dbReference type="SUPFAM" id="SSF53223">
    <property type="entry name" value="Aminoacid dehydrogenase-like, N-terminal domain"/>
    <property type="match status" value="1"/>
</dbReference>
<comment type="caution">
    <text evidence="12">The sequence shown here is derived from an EMBL/GenBank/DDBJ whole genome shotgun (WGS) entry which is preliminary data.</text>
</comment>
<dbReference type="NCBIfam" id="NF001310">
    <property type="entry name" value="PRK00258.1-2"/>
    <property type="match status" value="1"/>
</dbReference>
<feature type="binding site" evidence="8">
    <location>
        <position position="246"/>
    </location>
    <ligand>
        <name>NADP(+)</name>
        <dbReference type="ChEBI" id="CHEBI:58349"/>
    </ligand>
</feature>
<evidence type="ECO:0000256" key="6">
    <source>
        <dbReference type="ARBA" id="ARBA00023141"/>
    </source>
</evidence>
<dbReference type="GO" id="GO:0009073">
    <property type="term" value="P:aromatic amino acid family biosynthetic process"/>
    <property type="evidence" value="ECO:0007669"/>
    <property type="project" value="UniProtKB-KW"/>
</dbReference>
<evidence type="ECO:0000256" key="7">
    <source>
        <dbReference type="ARBA" id="ARBA00049442"/>
    </source>
</evidence>
<evidence type="ECO:0000259" key="10">
    <source>
        <dbReference type="Pfam" id="PF08501"/>
    </source>
</evidence>
<dbReference type="Pfam" id="PF18317">
    <property type="entry name" value="SDH_C"/>
    <property type="match status" value="1"/>
</dbReference>
<feature type="domain" description="Shikimate dehydrogenase substrate binding N-terminal" evidence="10">
    <location>
        <begin position="9"/>
        <end position="92"/>
    </location>
</feature>
<evidence type="ECO:0000259" key="11">
    <source>
        <dbReference type="Pfam" id="PF18317"/>
    </source>
</evidence>
<feature type="binding site" evidence="8">
    <location>
        <position position="223"/>
    </location>
    <ligand>
        <name>shikimate</name>
        <dbReference type="ChEBI" id="CHEBI:36208"/>
    </ligand>
</feature>
<dbReference type="InterPro" id="IPR036291">
    <property type="entry name" value="NAD(P)-bd_dom_sf"/>
</dbReference>
<dbReference type="EMBL" id="BMYS01000009">
    <property type="protein sequence ID" value="GGW86188.1"/>
    <property type="molecule type" value="Genomic_DNA"/>
</dbReference>
<feature type="binding site" evidence="8">
    <location>
        <position position="105"/>
    </location>
    <ligand>
        <name>shikimate</name>
        <dbReference type="ChEBI" id="CHEBI:36208"/>
    </ligand>
</feature>
<keyword evidence="6 8" id="KW-0057">Aromatic amino acid biosynthesis</keyword>
<dbReference type="RefSeq" id="WP_189384880.1">
    <property type="nucleotide sequence ID" value="NZ_BAABFY010000052.1"/>
</dbReference>
<keyword evidence="5 8" id="KW-0560">Oxidoreductase</keyword>
<dbReference type="EC" id="1.1.1.25" evidence="2 8"/>
<feature type="binding site" evidence="8">
    <location>
        <begin position="153"/>
        <end position="158"/>
    </location>
    <ligand>
        <name>NADP(+)</name>
        <dbReference type="ChEBI" id="CHEBI:58349"/>
    </ligand>
</feature>
<dbReference type="Gene3D" id="3.40.50.10860">
    <property type="entry name" value="Leucine Dehydrogenase, chain A, domain 1"/>
    <property type="match status" value="1"/>
</dbReference>
<dbReference type="InterPro" id="IPR006151">
    <property type="entry name" value="Shikm_DH/Glu-tRNA_Rdtase"/>
</dbReference>
<evidence type="ECO:0000256" key="1">
    <source>
        <dbReference type="ARBA" id="ARBA00004871"/>
    </source>
</evidence>
<keyword evidence="4 8" id="KW-0521">NADP</keyword>
<evidence type="ECO:0000313" key="12">
    <source>
        <dbReference type="EMBL" id="GGW86188.1"/>
    </source>
</evidence>
<dbReference type="CDD" id="cd01065">
    <property type="entry name" value="NAD_bind_Shikimate_DH"/>
    <property type="match status" value="1"/>
</dbReference>
<protein>
    <recommendedName>
        <fullName evidence="2 8">Shikimate dehydrogenase (NADP(+))</fullName>
        <shortName evidence="8">SDH</shortName>
        <ecNumber evidence="2 8">1.1.1.25</ecNumber>
    </recommendedName>
</protein>
<feature type="domain" description="Quinate/shikimate 5-dehydrogenase/glutamyl-tRNA reductase" evidence="9">
    <location>
        <begin position="119"/>
        <end position="199"/>
    </location>
</feature>
<comment type="function">
    <text evidence="8">Involved in the biosynthesis of the chorismate, which leads to the biosynthesis of aromatic amino acids. Catalyzes the reversible NADPH linked reduction of 3-dehydroshikimate (DHSA) to yield shikimate (SA).</text>
</comment>
<name>A0A918MZ83_9BURK</name>
<feature type="domain" description="SDH C-terminal" evidence="11">
    <location>
        <begin position="246"/>
        <end position="261"/>
    </location>
</feature>
<comment type="similarity">
    <text evidence="8">Belongs to the shikimate dehydrogenase family.</text>
</comment>
<dbReference type="GO" id="GO:0004764">
    <property type="term" value="F:shikimate 3-dehydrogenase (NADP+) activity"/>
    <property type="evidence" value="ECO:0007669"/>
    <property type="project" value="UniProtKB-UniRule"/>
</dbReference>
<dbReference type="Gene3D" id="3.40.50.720">
    <property type="entry name" value="NAD(P)-binding Rossmann-like Domain"/>
    <property type="match status" value="1"/>
</dbReference>
<dbReference type="InterPro" id="IPR013708">
    <property type="entry name" value="Shikimate_DH-bd_N"/>
</dbReference>
<dbReference type="InterPro" id="IPR011342">
    <property type="entry name" value="Shikimate_DH"/>
</dbReference>
<evidence type="ECO:0000313" key="13">
    <source>
        <dbReference type="Proteomes" id="UP000608345"/>
    </source>
</evidence>
<gene>
    <name evidence="8 12" type="primary">aroE</name>
    <name evidence="12" type="ORF">GCM10011450_15090</name>
</gene>
<evidence type="ECO:0000256" key="8">
    <source>
        <dbReference type="HAMAP-Rule" id="MF_00222"/>
    </source>
</evidence>
<dbReference type="FunFam" id="3.40.50.10860:FF:000006">
    <property type="entry name" value="Shikimate dehydrogenase (NADP(+))"/>
    <property type="match status" value="1"/>
</dbReference>
<dbReference type="Proteomes" id="UP000608345">
    <property type="component" value="Unassembled WGS sequence"/>
</dbReference>
<feature type="binding site" evidence="8">
    <location>
        <position position="253"/>
    </location>
    <ligand>
        <name>shikimate</name>
        <dbReference type="ChEBI" id="CHEBI:36208"/>
    </ligand>
</feature>
<dbReference type="GO" id="GO:0050661">
    <property type="term" value="F:NADP binding"/>
    <property type="evidence" value="ECO:0007669"/>
    <property type="project" value="InterPro"/>
</dbReference>
<dbReference type="PANTHER" id="PTHR21089">
    <property type="entry name" value="SHIKIMATE DEHYDROGENASE"/>
    <property type="match status" value="1"/>
</dbReference>
<dbReference type="AlphaFoldDB" id="A0A918MZ83"/>
<comment type="catalytic activity">
    <reaction evidence="7 8">
        <text>shikimate + NADP(+) = 3-dehydroshikimate + NADPH + H(+)</text>
        <dbReference type="Rhea" id="RHEA:17737"/>
        <dbReference type="ChEBI" id="CHEBI:15378"/>
        <dbReference type="ChEBI" id="CHEBI:16630"/>
        <dbReference type="ChEBI" id="CHEBI:36208"/>
        <dbReference type="ChEBI" id="CHEBI:57783"/>
        <dbReference type="ChEBI" id="CHEBI:58349"/>
        <dbReference type="EC" id="1.1.1.25"/>
    </reaction>
</comment>
<feature type="binding site" evidence="8">
    <location>
        <position position="90"/>
    </location>
    <ligand>
        <name>shikimate</name>
        <dbReference type="ChEBI" id="CHEBI:36208"/>
    </ligand>
</feature>
<evidence type="ECO:0000256" key="3">
    <source>
        <dbReference type="ARBA" id="ARBA00022605"/>
    </source>
</evidence>
<reference evidence="12" key="1">
    <citation type="journal article" date="2014" name="Int. J. Syst. Evol. Microbiol.">
        <title>Complete genome sequence of Corynebacterium casei LMG S-19264T (=DSM 44701T), isolated from a smear-ripened cheese.</title>
        <authorList>
            <consortium name="US DOE Joint Genome Institute (JGI-PGF)"/>
            <person name="Walter F."/>
            <person name="Albersmeier A."/>
            <person name="Kalinowski J."/>
            <person name="Ruckert C."/>
        </authorList>
    </citation>
    <scope>NUCLEOTIDE SEQUENCE</scope>
    <source>
        <strain evidence="12">KCTC 23732</strain>
    </source>
</reference>
<feature type="binding site" evidence="8">
    <location>
        <position position="221"/>
    </location>
    <ligand>
        <name>NADP(+)</name>
        <dbReference type="ChEBI" id="CHEBI:58349"/>
    </ligand>
</feature>
<dbReference type="Pfam" id="PF01488">
    <property type="entry name" value="Shikimate_DH"/>
    <property type="match status" value="1"/>
</dbReference>
<organism evidence="12 13">
    <name type="scientific">Advenella faeciporci</name>
    <dbReference type="NCBI Taxonomy" id="797535"/>
    <lineage>
        <taxon>Bacteria</taxon>
        <taxon>Pseudomonadati</taxon>
        <taxon>Pseudomonadota</taxon>
        <taxon>Betaproteobacteria</taxon>
        <taxon>Burkholderiales</taxon>
        <taxon>Alcaligenaceae</taxon>
    </lineage>
</organism>
<dbReference type="InterPro" id="IPR041121">
    <property type="entry name" value="SDH_C"/>
</dbReference>
<accession>A0A918MZ83</accession>
<keyword evidence="13" id="KW-1185">Reference proteome</keyword>
<feature type="binding site" evidence="8">
    <location>
        <position position="64"/>
    </location>
    <ligand>
        <name>shikimate</name>
        <dbReference type="ChEBI" id="CHEBI:36208"/>
    </ligand>
</feature>
<feature type="binding site" evidence="8">
    <location>
        <begin position="17"/>
        <end position="19"/>
    </location>
    <ligand>
        <name>shikimate</name>
        <dbReference type="ChEBI" id="CHEBI:36208"/>
    </ligand>
</feature>
<dbReference type="SUPFAM" id="SSF51735">
    <property type="entry name" value="NAD(P)-binding Rossmann-fold domains"/>
    <property type="match status" value="1"/>
</dbReference>
<dbReference type="GO" id="GO:0005829">
    <property type="term" value="C:cytosol"/>
    <property type="evidence" value="ECO:0007669"/>
    <property type="project" value="TreeGrafter"/>
</dbReference>
<evidence type="ECO:0000256" key="2">
    <source>
        <dbReference type="ARBA" id="ARBA00012962"/>
    </source>
</evidence>
<comment type="caution">
    <text evidence="8">Lacks conserved residue(s) required for the propagation of feature annotation.</text>
</comment>
<reference evidence="12" key="2">
    <citation type="submission" date="2020-09" db="EMBL/GenBank/DDBJ databases">
        <authorList>
            <person name="Sun Q."/>
            <person name="Kim S."/>
        </authorList>
    </citation>
    <scope>NUCLEOTIDE SEQUENCE</scope>
    <source>
        <strain evidence="12">KCTC 23732</strain>
    </source>
</reference>
<dbReference type="Pfam" id="PF08501">
    <property type="entry name" value="Shikimate_dh_N"/>
    <property type="match status" value="1"/>
</dbReference>
<proteinExistence type="inferred from homology"/>
<comment type="subunit">
    <text evidence="8">Homodimer.</text>
</comment>
<keyword evidence="3 8" id="KW-0028">Amino-acid biosynthesis</keyword>
<dbReference type="GO" id="GO:0019632">
    <property type="term" value="P:shikimate metabolic process"/>
    <property type="evidence" value="ECO:0007669"/>
    <property type="project" value="InterPro"/>
</dbReference>
<feature type="binding site" evidence="8">
    <location>
        <begin position="129"/>
        <end position="133"/>
    </location>
    <ligand>
        <name>NADP(+)</name>
        <dbReference type="ChEBI" id="CHEBI:58349"/>
    </ligand>
</feature>
<comment type="pathway">
    <text evidence="1 8">Metabolic intermediate biosynthesis; chorismate biosynthesis; chorismate from D-erythrose 4-phosphate and phosphoenolpyruvate: step 4/7.</text>
</comment>
<sequence length="282" mass="30787">MNTPLHFAVMGNPIQHSYSPLLHSLFARQAGLDINYEKVLVPPEDFESAVQTFFEQGGKGLNITIPFKLRAYELAKANLSLRAQSAGSVNTLWMEDGLLHGCNTDGIGMVNDIRRQGIALEDKKILLLGAGGAARGVILPLLETGCRQLQVINRTATKATELVEQCLASLPQYANELSAGGFEHIQGQWDIVINATSSSLQDNTLPLPVGLFTHNSLAYDMVYTPENDTPFLQQARKDGARLASDGLGMLVYQGAESFFIWNRVRVNPIPVLATLRQQLIAG</sequence>
<dbReference type="GO" id="GO:0008652">
    <property type="term" value="P:amino acid biosynthetic process"/>
    <property type="evidence" value="ECO:0007669"/>
    <property type="project" value="UniProtKB-KW"/>
</dbReference>
<dbReference type="NCBIfam" id="TIGR00507">
    <property type="entry name" value="aroE"/>
    <property type="match status" value="1"/>
</dbReference>
<dbReference type="PANTHER" id="PTHR21089:SF1">
    <property type="entry name" value="BIFUNCTIONAL 3-DEHYDROQUINATE DEHYDRATASE_SHIKIMATE DEHYDROGENASE, CHLOROPLASTIC"/>
    <property type="match status" value="1"/>
</dbReference>